<keyword evidence="3" id="KW-0012">Acyltransferase</keyword>
<evidence type="ECO:0000256" key="3">
    <source>
        <dbReference type="ARBA" id="ARBA00023315"/>
    </source>
</evidence>
<dbReference type="Gene3D" id="3.30.559.10">
    <property type="entry name" value="Chloramphenicol acetyltransferase-like domain"/>
    <property type="match status" value="1"/>
</dbReference>
<sequence length="326" mass="35409">MLMRTDPFRELDRLTNQVFNNVAGTWSRPTAMPLDAYRAGDEFVVAFDLPGVVADAIELNIERNVLTVKAERRPTVPDESVEMQVSERPLGVFSRQLFLGDTLDTSRIKADYDAGVLTLRIPIAERAKPRRIEISGGHSTRKEINAVDPSRPVGILAMVARFCVLGLKRFPELNSTVESDAVVLSEAVNLGFAAQTPRGLVVPVVKDAHALTTRELSAKLAELTRTARDGKVSPAQLTGGTFTVNNYGVFGVDGSATIINHPEAAIVGIGRIIDKPWVVDGQLAVRKVTQLTLAFDHRVCDGEVAGGFLRFVADCVERPIALLGDL</sequence>
<evidence type="ECO:0000256" key="2">
    <source>
        <dbReference type="ARBA" id="ARBA00022679"/>
    </source>
</evidence>
<protein>
    <submittedName>
        <fullName evidence="7">2-oxo acid dehydrogenase subunit E2</fullName>
    </submittedName>
</protein>
<reference evidence="8" key="1">
    <citation type="journal article" date="2019" name="Int. J. Syst. Evol. Microbiol.">
        <title>The Global Catalogue of Microorganisms (GCM) 10K type strain sequencing project: providing services to taxonomists for standard genome sequencing and annotation.</title>
        <authorList>
            <consortium name="The Broad Institute Genomics Platform"/>
            <consortium name="The Broad Institute Genome Sequencing Center for Infectious Disease"/>
            <person name="Wu L."/>
            <person name="Ma J."/>
        </authorList>
    </citation>
    <scope>NUCLEOTIDE SEQUENCE [LARGE SCALE GENOMIC DNA]</scope>
    <source>
        <strain evidence="8">JCM 31486</strain>
    </source>
</reference>
<dbReference type="Gene3D" id="2.60.40.790">
    <property type="match status" value="1"/>
</dbReference>
<name>A0ABW3M8T6_9PSEU</name>
<organism evidence="7 8">
    <name type="scientific">Kibdelosporangium lantanae</name>
    <dbReference type="NCBI Taxonomy" id="1497396"/>
    <lineage>
        <taxon>Bacteria</taxon>
        <taxon>Bacillati</taxon>
        <taxon>Actinomycetota</taxon>
        <taxon>Actinomycetes</taxon>
        <taxon>Pseudonocardiales</taxon>
        <taxon>Pseudonocardiaceae</taxon>
        <taxon>Kibdelosporangium</taxon>
    </lineage>
</organism>
<dbReference type="EMBL" id="JBHTIS010000604">
    <property type="protein sequence ID" value="MFD1046310.1"/>
    <property type="molecule type" value="Genomic_DNA"/>
</dbReference>
<dbReference type="InterPro" id="IPR023213">
    <property type="entry name" value="CAT-like_dom_sf"/>
</dbReference>
<evidence type="ECO:0000256" key="4">
    <source>
        <dbReference type="PROSITE-ProRule" id="PRU00285"/>
    </source>
</evidence>
<keyword evidence="8" id="KW-1185">Reference proteome</keyword>
<dbReference type="PANTHER" id="PTHR43178">
    <property type="entry name" value="DIHYDROLIPOAMIDE ACETYLTRANSFERASE COMPONENT OF PYRUVATE DEHYDROGENASE COMPLEX"/>
    <property type="match status" value="1"/>
</dbReference>
<dbReference type="PANTHER" id="PTHR43178:SF5">
    <property type="entry name" value="LIPOAMIDE ACYLTRANSFERASE COMPONENT OF BRANCHED-CHAIN ALPHA-KETO ACID DEHYDROGENASE COMPLEX, MITOCHONDRIAL"/>
    <property type="match status" value="1"/>
</dbReference>
<proteinExistence type="inferred from homology"/>
<dbReference type="InterPro" id="IPR008978">
    <property type="entry name" value="HSP20-like_chaperone"/>
</dbReference>
<feature type="domain" description="SHSP" evidence="6">
    <location>
        <begin position="25"/>
        <end position="137"/>
    </location>
</feature>
<dbReference type="SUPFAM" id="SSF52777">
    <property type="entry name" value="CoA-dependent acyltransferases"/>
    <property type="match status" value="1"/>
</dbReference>
<dbReference type="SUPFAM" id="SSF49764">
    <property type="entry name" value="HSP20-like chaperones"/>
    <property type="match status" value="1"/>
</dbReference>
<keyword evidence="2" id="KW-0808">Transferase</keyword>
<dbReference type="PROSITE" id="PS01031">
    <property type="entry name" value="SHSP"/>
    <property type="match status" value="1"/>
</dbReference>
<evidence type="ECO:0000256" key="5">
    <source>
        <dbReference type="RuleBase" id="RU003616"/>
    </source>
</evidence>
<dbReference type="InterPro" id="IPR001078">
    <property type="entry name" value="2-oxoacid_DH_actylTfrase"/>
</dbReference>
<comment type="similarity">
    <text evidence="4 5">Belongs to the small heat shock protein (HSP20) family.</text>
</comment>
<dbReference type="InterPro" id="IPR050743">
    <property type="entry name" value="2-oxoacid_DH_E2_comp"/>
</dbReference>
<gene>
    <name evidence="7" type="ORF">ACFQ1S_12465</name>
</gene>
<evidence type="ECO:0000259" key="6">
    <source>
        <dbReference type="PROSITE" id="PS01031"/>
    </source>
</evidence>
<dbReference type="InterPro" id="IPR002068">
    <property type="entry name" value="A-crystallin/Hsp20_dom"/>
</dbReference>
<evidence type="ECO:0000313" key="8">
    <source>
        <dbReference type="Proteomes" id="UP001597045"/>
    </source>
</evidence>
<comment type="caution">
    <text evidence="7">The sequence shown here is derived from an EMBL/GenBank/DDBJ whole genome shotgun (WGS) entry which is preliminary data.</text>
</comment>
<evidence type="ECO:0000313" key="7">
    <source>
        <dbReference type="EMBL" id="MFD1046310.1"/>
    </source>
</evidence>
<accession>A0ABW3M8T6</accession>
<comment type="cofactor">
    <cofactor evidence="1">
        <name>(R)-lipoate</name>
        <dbReference type="ChEBI" id="CHEBI:83088"/>
    </cofactor>
</comment>
<dbReference type="Pfam" id="PF00011">
    <property type="entry name" value="HSP20"/>
    <property type="match status" value="1"/>
</dbReference>
<evidence type="ECO:0000256" key="1">
    <source>
        <dbReference type="ARBA" id="ARBA00001938"/>
    </source>
</evidence>
<dbReference type="Pfam" id="PF00198">
    <property type="entry name" value="2-oxoacid_dh"/>
    <property type="match status" value="1"/>
</dbReference>
<dbReference type="CDD" id="cd06464">
    <property type="entry name" value="ACD_sHsps-like"/>
    <property type="match status" value="1"/>
</dbReference>
<dbReference type="Proteomes" id="UP001597045">
    <property type="component" value="Unassembled WGS sequence"/>
</dbReference>